<evidence type="ECO:0000256" key="1">
    <source>
        <dbReference type="ARBA" id="ARBA00023125"/>
    </source>
</evidence>
<dbReference type="GO" id="GO:0003677">
    <property type="term" value="F:DNA binding"/>
    <property type="evidence" value="ECO:0007669"/>
    <property type="project" value="UniProtKB-KW"/>
</dbReference>
<name>A0A3B0RRN8_9ZZZZ</name>
<sequence>MSDAHNDTALGFRSPQVCAVVGITYRQLDYWDRTGLLGPSMQEASGSGTQRLYTFQDIVTLRVVKRLKDAGTSLHKIRTAFEQLEAEVGEDWREQDITLLSDGTTIYAARSPEQVVDLLRRGQGVFGIAVRPVHDEVRGEIHKLFPNQSEGIAAPRTAGVTGT</sequence>
<evidence type="ECO:0000313" key="3">
    <source>
        <dbReference type="EMBL" id="VAV94212.1"/>
    </source>
</evidence>
<organism evidence="3">
    <name type="scientific">hydrothermal vent metagenome</name>
    <dbReference type="NCBI Taxonomy" id="652676"/>
    <lineage>
        <taxon>unclassified sequences</taxon>
        <taxon>metagenomes</taxon>
        <taxon>ecological metagenomes</taxon>
    </lineage>
</organism>
<dbReference type="Pfam" id="PF13411">
    <property type="entry name" value="MerR_1"/>
    <property type="match status" value="1"/>
</dbReference>
<dbReference type="InterPro" id="IPR009061">
    <property type="entry name" value="DNA-bd_dom_put_sf"/>
</dbReference>
<dbReference type="GO" id="GO:0003700">
    <property type="term" value="F:DNA-binding transcription factor activity"/>
    <property type="evidence" value="ECO:0007669"/>
    <property type="project" value="InterPro"/>
</dbReference>
<dbReference type="SMART" id="SM00422">
    <property type="entry name" value="HTH_MERR"/>
    <property type="match status" value="1"/>
</dbReference>
<reference evidence="3" key="1">
    <citation type="submission" date="2018-06" db="EMBL/GenBank/DDBJ databases">
        <authorList>
            <person name="Zhirakovskaya E."/>
        </authorList>
    </citation>
    <scope>NUCLEOTIDE SEQUENCE</scope>
</reference>
<dbReference type="SUPFAM" id="SSF46955">
    <property type="entry name" value="Putative DNA-binding domain"/>
    <property type="match status" value="1"/>
</dbReference>
<keyword evidence="1" id="KW-0238">DNA-binding</keyword>
<dbReference type="PANTHER" id="PTHR30204:SF3">
    <property type="entry name" value="HTH MERR-TYPE DOMAIN-CONTAINING PROTEIN"/>
    <property type="match status" value="1"/>
</dbReference>
<dbReference type="PANTHER" id="PTHR30204">
    <property type="entry name" value="REDOX-CYCLING DRUG-SENSING TRANSCRIPTIONAL ACTIVATOR SOXR"/>
    <property type="match status" value="1"/>
</dbReference>
<protein>
    <submittedName>
        <fullName evidence="3">Transcriptional regulator, MerR family</fullName>
    </submittedName>
</protein>
<dbReference type="AlphaFoldDB" id="A0A3B0RRN8"/>
<dbReference type="Gene3D" id="1.10.1660.10">
    <property type="match status" value="1"/>
</dbReference>
<evidence type="ECO:0000259" key="2">
    <source>
        <dbReference type="PROSITE" id="PS50937"/>
    </source>
</evidence>
<gene>
    <name evidence="3" type="ORF">MNBD_ACTINO01-599</name>
</gene>
<dbReference type="InterPro" id="IPR047057">
    <property type="entry name" value="MerR_fam"/>
</dbReference>
<proteinExistence type="predicted"/>
<dbReference type="EMBL" id="UOEI01000119">
    <property type="protein sequence ID" value="VAV94212.1"/>
    <property type="molecule type" value="Genomic_DNA"/>
</dbReference>
<accession>A0A3B0RRN8</accession>
<dbReference type="InterPro" id="IPR000551">
    <property type="entry name" value="MerR-type_HTH_dom"/>
</dbReference>
<dbReference type="PROSITE" id="PS50937">
    <property type="entry name" value="HTH_MERR_2"/>
    <property type="match status" value="1"/>
</dbReference>
<feature type="domain" description="HTH merR-type" evidence="2">
    <location>
        <begin position="22"/>
        <end position="83"/>
    </location>
</feature>